<dbReference type="Pfam" id="PF02368">
    <property type="entry name" value="Big_2"/>
    <property type="match status" value="1"/>
</dbReference>
<name>A0A9D9NGB6_9BACT</name>
<sequence length="198" mass="20838">MKRISGIALASLAALAVFSCTKSPGPAAVEKITVTPDEVSMKTGETMFLECLVTPPDATAGKIFWKSSSPRTVTVNDLGKISALGTEMEALDPEAFAGASGKAVLPVKAVTTGNATGYYYDIFKGDYTDTSVITDDIAISSVRFTGKTSPAYVYFINYDELNTFMGVAVDAGGNFGPVWREAVTLTPEGASPASEYPF</sequence>
<reference evidence="3" key="2">
    <citation type="journal article" date="2021" name="PeerJ">
        <title>Extensive microbial diversity within the chicken gut microbiome revealed by metagenomics and culture.</title>
        <authorList>
            <person name="Gilroy R."/>
            <person name="Ravi A."/>
            <person name="Getino M."/>
            <person name="Pursley I."/>
            <person name="Horton D.L."/>
            <person name="Alikhan N.F."/>
            <person name="Baker D."/>
            <person name="Gharbi K."/>
            <person name="Hall N."/>
            <person name="Watson M."/>
            <person name="Adriaenssens E.M."/>
            <person name="Foster-Nyarko E."/>
            <person name="Jarju S."/>
            <person name="Secka A."/>
            <person name="Antonio M."/>
            <person name="Oren A."/>
            <person name="Chaudhuri R.R."/>
            <person name="La Ragione R."/>
            <person name="Hildebrand F."/>
            <person name="Pallen M.J."/>
        </authorList>
    </citation>
    <scope>NUCLEOTIDE SEQUENCE</scope>
    <source>
        <strain evidence="3">B1-8020</strain>
    </source>
</reference>
<comment type="caution">
    <text evidence="3">The sequence shown here is derived from an EMBL/GenBank/DDBJ whole genome shotgun (WGS) entry which is preliminary data.</text>
</comment>
<dbReference type="Gene3D" id="2.60.40.1080">
    <property type="match status" value="1"/>
</dbReference>
<keyword evidence="1" id="KW-0732">Signal</keyword>
<proteinExistence type="predicted"/>
<evidence type="ECO:0000313" key="3">
    <source>
        <dbReference type="EMBL" id="MBO8472549.1"/>
    </source>
</evidence>
<accession>A0A9D9NGB6</accession>
<feature type="chain" id="PRO_5038889109" evidence="1">
    <location>
        <begin position="20"/>
        <end position="198"/>
    </location>
</feature>
<dbReference type="InterPro" id="IPR003343">
    <property type="entry name" value="Big_2"/>
</dbReference>
<dbReference type="AlphaFoldDB" id="A0A9D9NGB6"/>
<dbReference type="Proteomes" id="UP000823604">
    <property type="component" value="Unassembled WGS sequence"/>
</dbReference>
<dbReference type="EMBL" id="JADIMA010000029">
    <property type="protein sequence ID" value="MBO8472549.1"/>
    <property type="molecule type" value="Genomic_DNA"/>
</dbReference>
<protein>
    <submittedName>
        <fullName evidence="3">Ig-like domain-containing protein</fullName>
    </submittedName>
</protein>
<feature type="signal peptide" evidence="1">
    <location>
        <begin position="1"/>
        <end position="19"/>
    </location>
</feature>
<dbReference type="PROSITE" id="PS51257">
    <property type="entry name" value="PROKAR_LIPOPROTEIN"/>
    <property type="match status" value="1"/>
</dbReference>
<gene>
    <name evidence="3" type="ORF">IAB81_02835</name>
</gene>
<evidence type="ECO:0000256" key="1">
    <source>
        <dbReference type="SAM" id="SignalP"/>
    </source>
</evidence>
<evidence type="ECO:0000259" key="2">
    <source>
        <dbReference type="Pfam" id="PF02368"/>
    </source>
</evidence>
<dbReference type="SUPFAM" id="SSF49373">
    <property type="entry name" value="Invasin/intimin cell-adhesion fragments"/>
    <property type="match status" value="1"/>
</dbReference>
<reference evidence="3" key="1">
    <citation type="submission" date="2020-10" db="EMBL/GenBank/DDBJ databases">
        <authorList>
            <person name="Gilroy R."/>
        </authorList>
    </citation>
    <scope>NUCLEOTIDE SEQUENCE</scope>
    <source>
        <strain evidence="3">B1-8020</strain>
    </source>
</reference>
<organism evidence="3 4">
    <name type="scientific">Candidatus Merdivivens pullicola</name>
    <dbReference type="NCBI Taxonomy" id="2840872"/>
    <lineage>
        <taxon>Bacteria</taxon>
        <taxon>Pseudomonadati</taxon>
        <taxon>Bacteroidota</taxon>
        <taxon>Bacteroidia</taxon>
        <taxon>Bacteroidales</taxon>
        <taxon>Muribaculaceae</taxon>
        <taxon>Muribaculaceae incertae sedis</taxon>
        <taxon>Candidatus Merdivivens</taxon>
    </lineage>
</organism>
<feature type="domain" description="BIG2" evidence="2">
    <location>
        <begin position="28"/>
        <end position="84"/>
    </location>
</feature>
<evidence type="ECO:0000313" key="4">
    <source>
        <dbReference type="Proteomes" id="UP000823604"/>
    </source>
</evidence>
<dbReference type="InterPro" id="IPR008964">
    <property type="entry name" value="Invasin/intimin_cell_adhesion"/>
</dbReference>